<evidence type="ECO:0000256" key="5">
    <source>
        <dbReference type="ARBA" id="ARBA00023136"/>
    </source>
</evidence>
<feature type="transmembrane region" description="Helical" evidence="6">
    <location>
        <begin position="132"/>
        <end position="155"/>
    </location>
</feature>
<keyword evidence="4 6" id="KW-1133">Transmembrane helix</keyword>
<gene>
    <name evidence="7" type="ORF">QWY31_03205</name>
</gene>
<keyword evidence="3 6" id="KW-0812">Transmembrane</keyword>
<feature type="transmembrane region" description="Helical" evidence="6">
    <location>
        <begin position="244"/>
        <end position="263"/>
    </location>
</feature>
<proteinExistence type="predicted"/>
<dbReference type="PANTHER" id="PTHR37693:SF1">
    <property type="entry name" value="INTEGRAL MEMBRANE PROTEIN"/>
    <property type="match status" value="1"/>
</dbReference>
<comment type="subcellular location">
    <subcellularLocation>
        <location evidence="1">Cell membrane</location>
        <topology evidence="1">Multi-pass membrane protein</topology>
    </subcellularLocation>
</comment>
<dbReference type="Pfam" id="PF03706">
    <property type="entry name" value="LPG_synthase_TM"/>
    <property type="match status" value="1"/>
</dbReference>
<keyword evidence="5 6" id="KW-0472">Membrane</keyword>
<dbReference type="RefSeq" id="WP_320003020.1">
    <property type="nucleotide sequence ID" value="NZ_JAUHJS010000002.1"/>
</dbReference>
<dbReference type="NCBIfam" id="TIGR00374">
    <property type="entry name" value="flippase-like domain"/>
    <property type="match status" value="1"/>
</dbReference>
<evidence type="ECO:0000256" key="1">
    <source>
        <dbReference type="ARBA" id="ARBA00004651"/>
    </source>
</evidence>
<evidence type="ECO:0000256" key="4">
    <source>
        <dbReference type="ARBA" id="ARBA00022989"/>
    </source>
</evidence>
<feature type="transmembrane region" description="Helical" evidence="6">
    <location>
        <begin position="51"/>
        <end position="76"/>
    </location>
</feature>
<accession>A0ABT8F216</accession>
<feature type="transmembrane region" description="Helical" evidence="6">
    <location>
        <begin position="96"/>
        <end position="120"/>
    </location>
</feature>
<dbReference type="Proteomes" id="UP001168552">
    <property type="component" value="Unassembled WGS sequence"/>
</dbReference>
<evidence type="ECO:0000256" key="2">
    <source>
        <dbReference type="ARBA" id="ARBA00022475"/>
    </source>
</evidence>
<evidence type="ECO:0000256" key="3">
    <source>
        <dbReference type="ARBA" id="ARBA00022692"/>
    </source>
</evidence>
<keyword evidence="8" id="KW-1185">Reference proteome</keyword>
<evidence type="ECO:0000256" key="6">
    <source>
        <dbReference type="SAM" id="Phobius"/>
    </source>
</evidence>
<name>A0ABT8F216_9BACT</name>
<protein>
    <submittedName>
        <fullName evidence="7">Lysylphosphatidylglycerol synthase transmembrane domain-containing protein</fullName>
    </submittedName>
</protein>
<keyword evidence="2" id="KW-1003">Cell membrane</keyword>
<feature type="transmembrane region" description="Helical" evidence="6">
    <location>
        <begin position="275"/>
        <end position="294"/>
    </location>
</feature>
<feature type="transmembrane region" description="Helical" evidence="6">
    <location>
        <begin position="23"/>
        <end position="39"/>
    </location>
</feature>
<dbReference type="PANTHER" id="PTHR37693">
    <property type="entry name" value="PHOSPHATIDYLGLYCEROL LYSYLTRANSFERASE"/>
    <property type="match status" value="1"/>
</dbReference>
<evidence type="ECO:0000313" key="8">
    <source>
        <dbReference type="Proteomes" id="UP001168552"/>
    </source>
</evidence>
<dbReference type="EMBL" id="JAUHJS010000002">
    <property type="protein sequence ID" value="MDN4164491.1"/>
    <property type="molecule type" value="Genomic_DNA"/>
</dbReference>
<dbReference type="InterPro" id="IPR022791">
    <property type="entry name" value="L-PG_synthase/AglD"/>
</dbReference>
<comment type="caution">
    <text evidence="7">The sequence shown here is derived from an EMBL/GenBank/DDBJ whole genome shotgun (WGS) entry which is preliminary data.</text>
</comment>
<reference evidence="7" key="1">
    <citation type="submission" date="2023-06" db="EMBL/GenBank/DDBJ databases">
        <title>Cytophagales bacterium Strain LB-30, isolated from soil.</title>
        <authorList>
            <person name="Liu B."/>
        </authorList>
    </citation>
    <scope>NUCLEOTIDE SEQUENCE</scope>
    <source>
        <strain evidence="7">LB-30</strain>
    </source>
</reference>
<sequence>MSKKKIKEVDAKKVFKTLNPNKVWIPILLGLGIVFYLFYSDPNMSASKLKLVFDAEASAIILAFLVLLTRDIGYVYRIRTLTGEKLSWKSSIQVILLWEFASAVTPSAVGGTAVAIFILLKEGLKFGKSLAYVMLTAILDNLFFVLSAPLVFLFIGGDVFANLSAGSTQFKYGFSIVFIISYSLIAIYTLIMAYALFVRPRAFKWLLIKATGLGFLRRWRHQAVEQGNEMILASHEMRGKTASYWLKISLATVFIWCARYAMLNSLIAAFTDINFLEHMVVFSKQIIMWIIMLISPTPGSSGTAELSFNQFFAVYLGDYTLVANICWRLLSYYLYLFIGAFILPRWIRRVFFTKKNKNKVYELD</sequence>
<feature type="transmembrane region" description="Helical" evidence="6">
    <location>
        <begin position="329"/>
        <end position="347"/>
    </location>
</feature>
<feature type="transmembrane region" description="Helical" evidence="6">
    <location>
        <begin position="175"/>
        <end position="197"/>
    </location>
</feature>
<organism evidence="7 8">
    <name type="scientific">Shiella aurantiaca</name>
    <dbReference type="NCBI Taxonomy" id="3058365"/>
    <lineage>
        <taxon>Bacteria</taxon>
        <taxon>Pseudomonadati</taxon>
        <taxon>Bacteroidota</taxon>
        <taxon>Cytophagia</taxon>
        <taxon>Cytophagales</taxon>
        <taxon>Shiellaceae</taxon>
        <taxon>Shiella</taxon>
    </lineage>
</organism>
<evidence type="ECO:0000313" key="7">
    <source>
        <dbReference type="EMBL" id="MDN4164491.1"/>
    </source>
</evidence>